<evidence type="ECO:0000313" key="2">
    <source>
        <dbReference type="Proteomes" id="UP000828390"/>
    </source>
</evidence>
<organism evidence="1 2">
    <name type="scientific">Dreissena polymorpha</name>
    <name type="common">Zebra mussel</name>
    <name type="synonym">Mytilus polymorpha</name>
    <dbReference type="NCBI Taxonomy" id="45954"/>
    <lineage>
        <taxon>Eukaryota</taxon>
        <taxon>Metazoa</taxon>
        <taxon>Spiralia</taxon>
        <taxon>Lophotrochozoa</taxon>
        <taxon>Mollusca</taxon>
        <taxon>Bivalvia</taxon>
        <taxon>Autobranchia</taxon>
        <taxon>Heteroconchia</taxon>
        <taxon>Euheterodonta</taxon>
        <taxon>Imparidentia</taxon>
        <taxon>Neoheterodontei</taxon>
        <taxon>Myida</taxon>
        <taxon>Dreissenoidea</taxon>
        <taxon>Dreissenidae</taxon>
        <taxon>Dreissena</taxon>
    </lineage>
</organism>
<keyword evidence="2" id="KW-1185">Reference proteome</keyword>
<evidence type="ECO:0000313" key="1">
    <source>
        <dbReference type="EMBL" id="KAH3847849.1"/>
    </source>
</evidence>
<reference evidence="1" key="2">
    <citation type="submission" date="2020-11" db="EMBL/GenBank/DDBJ databases">
        <authorList>
            <person name="McCartney M.A."/>
            <person name="Auch B."/>
            <person name="Kono T."/>
            <person name="Mallez S."/>
            <person name="Becker A."/>
            <person name="Gohl D.M."/>
            <person name="Silverstein K.A.T."/>
            <person name="Koren S."/>
            <person name="Bechman K.B."/>
            <person name="Herman A."/>
            <person name="Abrahante J.E."/>
            <person name="Garbe J."/>
        </authorList>
    </citation>
    <scope>NUCLEOTIDE SEQUENCE</scope>
    <source>
        <strain evidence="1">Duluth1</strain>
        <tissue evidence="1">Whole animal</tissue>
    </source>
</reference>
<protein>
    <submittedName>
        <fullName evidence="1">Uncharacterized protein</fullName>
    </submittedName>
</protein>
<comment type="caution">
    <text evidence="1">The sequence shown here is derived from an EMBL/GenBank/DDBJ whole genome shotgun (WGS) entry which is preliminary data.</text>
</comment>
<reference evidence="1" key="1">
    <citation type="journal article" date="2019" name="bioRxiv">
        <title>The Genome of the Zebra Mussel, Dreissena polymorpha: A Resource for Invasive Species Research.</title>
        <authorList>
            <person name="McCartney M.A."/>
            <person name="Auch B."/>
            <person name="Kono T."/>
            <person name="Mallez S."/>
            <person name="Zhang Y."/>
            <person name="Obille A."/>
            <person name="Becker A."/>
            <person name="Abrahante J.E."/>
            <person name="Garbe J."/>
            <person name="Badalamenti J.P."/>
            <person name="Herman A."/>
            <person name="Mangelson H."/>
            <person name="Liachko I."/>
            <person name="Sullivan S."/>
            <person name="Sone E.D."/>
            <person name="Koren S."/>
            <person name="Silverstein K.A.T."/>
            <person name="Beckman K.B."/>
            <person name="Gohl D.M."/>
        </authorList>
    </citation>
    <scope>NUCLEOTIDE SEQUENCE</scope>
    <source>
        <strain evidence="1">Duluth1</strain>
        <tissue evidence="1">Whole animal</tissue>
    </source>
</reference>
<proteinExistence type="predicted"/>
<name>A0A9D4KY99_DREPO</name>
<dbReference type="Proteomes" id="UP000828390">
    <property type="component" value="Unassembled WGS sequence"/>
</dbReference>
<dbReference type="AlphaFoldDB" id="A0A9D4KY99"/>
<accession>A0A9D4KY99</accession>
<dbReference type="EMBL" id="JAIWYP010000003">
    <property type="protein sequence ID" value="KAH3847849.1"/>
    <property type="molecule type" value="Genomic_DNA"/>
</dbReference>
<gene>
    <name evidence="1" type="ORF">DPMN_090183</name>
</gene>
<sequence>MDLMHDAASVASAQPALLHSLVKIWILRRQLRRYHITLSAILEESVAHNQTLQVRRLTLSCAGCICNNFRMTRL</sequence>